<evidence type="ECO:0000256" key="10">
    <source>
        <dbReference type="ARBA" id="ARBA00023136"/>
    </source>
</evidence>
<comment type="similarity">
    <text evidence="18">Belongs to the cytochrome P450 family.</text>
</comment>
<keyword evidence="3 17" id="KW-0349">Heme</keyword>
<dbReference type="InterPro" id="IPR001128">
    <property type="entry name" value="Cyt_P450"/>
</dbReference>
<dbReference type="PANTHER" id="PTHR47947">
    <property type="entry name" value="CYTOCHROME P450 82C3-RELATED"/>
    <property type="match status" value="1"/>
</dbReference>
<evidence type="ECO:0000256" key="16">
    <source>
        <dbReference type="ARBA" id="ARBA00067499"/>
    </source>
</evidence>
<comment type="catalytic activity">
    <reaction evidence="14">
        <text>(2S)-naringenin 4',7-dimethyl ether + reduced [NADPH--hemoprotein reductase] + O2 = (2S)-carthamidin-4',7-dimethyl ether + oxidized [NADPH--hemoprotein reductase] + H2O + H(+)</text>
        <dbReference type="Rhea" id="RHEA:73439"/>
        <dbReference type="Rhea" id="RHEA-COMP:11964"/>
        <dbReference type="Rhea" id="RHEA-COMP:11965"/>
        <dbReference type="ChEBI" id="CHEBI:15377"/>
        <dbReference type="ChEBI" id="CHEBI:15378"/>
        <dbReference type="ChEBI" id="CHEBI:15379"/>
        <dbReference type="ChEBI" id="CHEBI:57618"/>
        <dbReference type="ChEBI" id="CHEBI:58210"/>
        <dbReference type="ChEBI" id="CHEBI:192816"/>
        <dbReference type="ChEBI" id="CHEBI:192817"/>
    </reaction>
    <physiologicalReaction direction="left-to-right" evidence="14">
        <dbReference type="Rhea" id="RHEA:73440"/>
    </physiologicalReaction>
</comment>
<comment type="cofactor">
    <cofactor evidence="1 17">
        <name>heme</name>
        <dbReference type="ChEBI" id="CHEBI:30413"/>
    </cofactor>
</comment>
<comment type="catalytic activity">
    <reaction evidence="13">
        <text>genkwanin + reduced [NADPH--hemoprotein reductase] + O2 = scutellarein 7-methyl ether + oxidized [NADPH--hemoprotein reductase] + H2O</text>
        <dbReference type="Rhea" id="RHEA:73427"/>
        <dbReference type="Rhea" id="RHEA-COMP:11964"/>
        <dbReference type="Rhea" id="RHEA-COMP:11965"/>
        <dbReference type="ChEBI" id="CHEBI:15377"/>
        <dbReference type="ChEBI" id="CHEBI:15379"/>
        <dbReference type="ChEBI" id="CHEBI:57618"/>
        <dbReference type="ChEBI" id="CHEBI:58210"/>
        <dbReference type="ChEBI" id="CHEBI:192700"/>
        <dbReference type="ChEBI" id="CHEBI:192701"/>
    </reaction>
    <physiologicalReaction direction="left-to-right" evidence="13">
        <dbReference type="Rhea" id="RHEA:73428"/>
    </physiologicalReaction>
</comment>
<dbReference type="PRINTS" id="PR00385">
    <property type="entry name" value="P450"/>
</dbReference>
<evidence type="ECO:0000256" key="17">
    <source>
        <dbReference type="PIRSR" id="PIRSR602401-1"/>
    </source>
</evidence>
<keyword evidence="20" id="KW-1185">Reference proteome</keyword>
<feature type="binding site" description="axial binding residue" evidence="17">
    <location>
        <position position="459"/>
    </location>
    <ligand>
        <name>heme</name>
        <dbReference type="ChEBI" id="CHEBI:30413"/>
    </ligand>
    <ligandPart>
        <name>Fe</name>
        <dbReference type="ChEBI" id="CHEBI:18248"/>
    </ligandPart>
</feature>
<evidence type="ECO:0000313" key="19">
    <source>
        <dbReference type="EMBL" id="PIN02586.1"/>
    </source>
</evidence>
<dbReference type="STRING" id="429701.A0A2G9GBD3"/>
<evidence type="ECO:0000256" key="1">
    <source>
        <dbReference type="ARBA" id="ARBA00001971"/>
    </source>
</evidence>
<evidence type="ECO:0000256" key="5">
    <source>
        <dbReference type="ARBA" id="ARBA00022723"/>
    </source>
</evidence>
<comment type="caution">
    <text evidence="19">The sequence shown here is derived from an EMBL/GenBank/DDBJ whole genome shotgun (WGS) entry which is preliminary data.</text>
</comment>
<name>A0A2G9GBD3_9LAMI</name>
<keyword evidence="5 17" id="KW-0479">Metal-binding</keyword>
<evidence type="ECO:0000256" key="4">
    <source>
        <dbReference type="ARBA" id="ARBA00022692"/>
    </source>
</evidence>
<dbReference type="Pfam" id="PF00067">
    <property type="entry name" value="p450"/>
    <property type="match status" value="1"/>
</dbReference>
<evidence type="ECO:0000256" key="18">
    <source>
        <dbReference type="RuleBase" id="RU000461"/>
    </source>
</evidence>
<keyword evidence="7 18" id="KW-0560">Oxidoreductase</keyword>
<evidence type="ECO:0000256" key="14">
    <source>
        <dbReference type="ARBA" id="ARBA00052049"/>
    </source>
</evidence>
<keyword evidence="8 17" id="KW-0408">Iron</keyword>
<comment type="subcellular location">
    <subcellularLocation>
        <location evidence="2">Membrane</location>
        <topology evidence="2">Single-pass membrane protein</topology>
    </subcellularLocation>
</comment>
<sequence>MGLFLWFIAFVSILTLLFLFSTLGSTGRGHRNKILKNKLAPEAAGGWPFIGHLPLLSGPELPHMVLSNIADEYGPIFNIRLGVHRALIVSSWEAAKECFTTNDIIFCNRPKIAAIQHMGYNFAMFGFSTYGPYWRELRKISISKLLSNHRVTMLGNICITEIRSMMRSLYSSCAENDVYVALDMKKFLEDLTLNLIVRIVAGENQKKKIDMDGSEKWHEAITEFFRMVGVLTIPDVFPFLKWLDYFGGTSEAFKTTGKKMDNMLQAWLEDLKKARDSEKDDDGFMAQMTVAAERIAEEFPSYDADTINKATCQTMMLGGTDTMTVTLTWALCLLLNNRHTLKRAQEELDIQVGRTRQVQESDRKNLVYIQAIIKETLRLYPPGPLSPPRESVKDCTVAGYHVPASTRLIINFWKLHRDPRVWSDPLMFQPERFLTDHKDVDLRGQHFEFIPFGSGRRICPGVSLVLQVTELALASLLHGFDIETQSGEAVDMTGTGSMAGSTYVKATPLEVLLKPRLSQELYA</sequence>
<dbReference type="OrthoDB" id="2789670at2759"/>
<comment type="pathway">
    <text evidence="11">Flavonoid metabolism.</text>
</comment>
<accession>A0A2G9GBD3</accession>
<dbReference type="GO" id="GO:0016020">
    <property type="term" value="C:membrane"/>
    <property type="evidence" value="ECO:0007669"/>
    <property type="project" value="UniProtKB-SubCell"/>
</dbReference>
<evidence type="ECO:0000256" key="9">
    <source>
        <dbReference type="ARBA" id="ARBA00023033"/>
    </source>
</evidence>
<dbReference type="SUPFAM" id="SSF48264">
    <property type="entry name" value="Cytochrome P450"/>
    <property type="match status" value="1"/>
</dbReference>
<organism evidence="19 20">
    <name type="scientific">Handroanthus impetiginosus</name>
    <dbReference type="NCBI Taxonomy" id="429701"/>
    <lineage>
        <taxon>Eukaryota</taxon>
        <taxon>Viridiplantae</taxon>
        <taxon>Streptophyta</taxon>
        <taxon>Embryophyta</taxon>
        <taxon>Tracheophyta</taxon>
        <taxon>Spermatophyta</taxon>
        <taxon>Magnoliopsida</taxon>
        <taxon>eudicotyledons</taxon>
        <taxon>Gunneridae</taxon>
        <taxon>Pentapetalae</taxon>
        <taxon>asterids</taxon>
        <taxon>lamiids</taxon>
        <taxon>Lamiales</taxon>
        <taxon>Bignoniaceae</taxon>
        <taxon>Crescentiina</taxon>
        <taxon>Tabebuia alliance</taxon>
        <taxon>Handroanthus</taxon>
    </lineage>
</organism>
<keyword evidence="9 18" id="KW-0503">Monooxygenase</keyword>
<dbReference type="PROSITE" id="PS00086">
    <property type="entry name" value="CYTOCHROME_P450"/>
    <property type="match status" value="1"/>
</dbReference>
<keyword evidence="10" id="KW-0472">Membrane</keyword>
<gene>
    <name evidence="19" type="ORF">CDL12_24903</name>
</gene>
<dbReference type="InterPro" id="IPR002401">
    <property type="entry name" value="Cyt_P450_E_grp-I"/>
</dbReference>
<dbReference type="GO" id="GO:0016705">
    <property type="term" value="F:oxidoreductase activity, acting on paired donors, with incorporation or reduction of molecular oxygen"/>
    <property type="evidence" value="ECO:0007669"/>
    <property type="project" value="InterPro"/>
</dbReference>
<evidence type="ECO:0000256" key="6">
    <source>
        <dbReference type="ARBA" id="ARBA00022989"/>
    </source>
</evidence>
<dbReference type="PANTHER" id="PTHR47947:SF26">
    <property type="entry name" value="CYTOCHROME P450"/>
    <property type="match status" value="1"/>
</dbReference>
<dbReference type="GO" id="GO:0020037">
    <property type="term" value="F:heme binding"/>
    <property type="evidence" value="ECO:0007669"/>
    <property type="project" value="InterPro"/>
</dbReference>
<dbReference type="Gene3D" id="1.10.630.10">
    <property type="entry name" value="Cytochrome P450"/>
    <property type="match status" value="1"/>
</dbReference>
<evidence type="ECO:0000256" key="8">
    <source>
        <dbReference type="ARBA" id="ARBA00023004"/>
    </source>
</evidence>
<evidence type="ECO:0000256" key="12">
    <source>
        <dbReference type="ARBA" id="ARBA00050930"/>
    </source>
</evidence>
<keyword evidence="6" id="KW-1133">Transmembrane helix</keyword>
<evidence type="ECO:0000256" key="7">
    <source>
        <dbReference type="ARBA" id="ARBA00023002"/>
    </source>
</evidence>
<evidence type="ECO:0000256" key="3">
    <source>
        <dbReference type="ARBA" id="ARBA00022617"/>
    </source>
</evidence>
<proteinExistence type="inferred from homology"/>
<comment type="catalytic activity">
    <reaction evidence="15">
        <text>apigenin 4',7-dimethyl ether + reduced [NADPH--hemoprotein reductase] + O2 = ladanein + oxidized [NADPH--hemoprotein reductase] + H2O + H(+)</text>
        <dbReference type="Rhea" id="RHEA:73435"/>
        <dbReference type="Rhea" id="RHEA-COMP:11964"/>
        <dbReference type="Rhea" id="RHEA-COMP:11965"/>
        <dbReference type="ChEBI" id="CHEBI:2769"/>
        <dbReference type="ChEBI" id="CHEBI:15377"/>
        <dbReference type="ChEBI" id="CHEBI:15378"/>
        <dbReference type="ChEBI" id="CHEBI:15379"/>
        <dbReference type="ChEBI" id="CHEBI:57618"/>
        <dbReference type="ChEBI" id="CHEBI:58210"/>
        <dbReference type="ChEBI" id="CHEBI:192702"/>
    </reaction>
    <physiologicalReaction direction="left-to-right" evidence="15">
        <dbReference type="Rhea" id="RHEA:73436"/>
    </physiologicalReaction>
</comment>
<dbReference type="FunFam" id="1.10.630.10:FF:000026">
    <property type="entry name" value="Cytochrome P450 82C4"/>
    <property type="match status" value="1"/>
</dbReference>
<protein>
    <recommendedName>
        <fullName evidence="16">Flavonoid-6-hydroxylase</fullName>
    </recommendedName>
</protein>
<dbReference type="PRINTS" id="PR00463">
    <property type="entry name" value="EP450I"/>
</dbReference>
<evidence type="ECO:0000256" key="11">
    <source>
        <dbReference type="ARBA" id="ARBA00034479"/>
    </source>
</evidence>
<dbReference type="EMBL" id="NKXS01005853">
    <property type="protein sequence ID" value="PIN02586.1"/>
    <property type="molecule type" value="Genomic_DNA"/>
</dbReference>
<dbReference type="AlphaFoldDB" id="A0A2G9GBD3"/>
<evidence type="ECO:0000313" key="20">
    <source>
        <dbReference type="Proteomes" id="UP000231279"/>
    </source>
</evidence>
<keyword evidence="4" id="KW-0812">Transmembrane</keyword>
<evidence type="ECO:0000256" key="13">
    <source>
        <dbReference type="ARBA" id="ARBA00051691"/>
    </source>
</evidence>
<dbReference type="GO" id="GO:0004497">
    <property type="term" value="F:monooxygenase activity"/>
    <property type="evidence" value="ECO:0007669"/>
    <property type="project" value="UniProtKB-KW"/>
</dbReference>
<evidence type="ECO:0000256" key="15">
    <source>
        <dbReference type="ARBA" id="ARBA00052216"/>
    </source>
</evidence>
<dbReference type="GO" id="GO:0005506">
    <property type="term" value="F:iron ion binding"/>
    <property type="evidence" value="ECO:0007669"/>
    <property type="project" value="InterPro"/>
</dbReference>
<evidence type="ECO:0000256" key="2">
    <source>
        <dbReference type="ARBA" id="ARBA00004167"/>
    </source>
</evidence>
<dbReference type="InterPro" id="IPR036396">
    <property type="entry name" value="Cyt_P450_sf"/>
</dbReference>
<reference evidence="20" key="1">
    <citation type="journal article" date="2018" name="Gigascience">
        <title>Genome assembly of the Pink Ipe (Handroanthus impetiginosus, Bignoniaceae), a highly valued, ecologically keystone Neotropical timber forest tree.</title>
        <authorList>
            <person name="Silva-Junior O.B."/>
            <person name="Grattapaglia D."/>
            <person name="Novaes E."/>
            <person name="Collevatti R.G."/>
        </authorList>
    </citation>
    <scope>NUCLEOTIDE SEQUENCE [LARGE SCALE GENOMIC DNA]</scope>
    <source>
        <strain evidence="20">cv. UFG-1</strain>
    </source>
</reference>
<dbReference type="InterPro" id="IPR050651">
    <property type="entry name" value="Plant_Cytochrome_P450_Monoox"/>
</dbReference>
<dbReference type="InterPro" id="IPR017972">
    <property type="entry name" value="Cyt_P450_CS"/>
</dbReference>
<dbReference type="Proteomes" id="UP000231279">
    <property type="component" value="Unassembled WGS sequence"/>
</dbReference>
<comment type="catalytic activity">
    <reaction evidence="12">
        <text>(2S)-sakuranetin + reduced [NADPH--hemoprotein reductase] + O2 = (2S)-7-methylcarthamidin + oxidized [NADPH--hemoprotein reductase] + H2O + H(+)</text>
        <dbReference type="Rhea" id="RHEA:73431"/>
        <dbReference type="Rhea" id="RHEA-COMP:11964"/>
        <dbReference type="Rhea" id="RHEA-COMP:11965"/>
        <dbReference type="ChEBI" id="CHEBI:15377"/>
        <dbReference type="ChEBI" id="CHEBI:15378"/>
        <dbReference type="ChEBI" id="CHEBI:15379"/>
        <dbReference type="ChEBI" id="CHEBI:28927"/>
        <dbReference type="ChEBI" id="CHEBI:57618"/>
        <dbReference type="ChEBI" id="CHEBI:58210"/>
        <dbReference type="ChEBI" id="CHEBI:192815"/>
    </reaction>
    <physiologicalReaction direction="left-to-right" evidence="12">
        <dbReference type="Rhea" id="RHEA:73432"/>
    </physiologicalReaction>
</comment>